<feature type="domain" description="PRMT5 TIM barrel" evidence="6">
    <location>
        <begin position="352"/>
        <end position="492"/>
    </location>
</feature>
<dbReference type="GO" id="GO:0005634">
    <property type="term" value="C:nucleus"/>
    <property type="evidence" value="ECO:0007669"/>
    <property type="project" value="TreeGrafter"/>
</dbReference>
<evidence type="ECO:0000313" key="8">
    <source>
        <dbReference type="Proteomes" id="UP000035680"/>
    </source>
</evidence>
<reference evidence="9" key="2">
    <citation type="submission" date="2015-08" db="UniProtKB">
        <authorList>
            <consortium name="WormBaseParasite"/>
        </authorList>
    </citation>
    <scope>IDENTIFICATION</scope>
</reference>
<feature type="domain" description="PRMT5 arginine-N-methyltransferase" evidence="5">
    <location>
        <begin position="561"/>
        <end position="752"/>
    </location>
</feature>
<evidence type="ECO:0000259" key="6">
    <source>
        <dbReference type="Pfam" id="PF17285"/>
    </source>
</evidence>
<dbReference type="InterPro" id="IPR029063">
    <property type="entry name" value="SAM-dependent_MTases_sf"/>
</dbReference>
<accession>A0A0K0F5L2</accession>
<dbReference type="Gene3D" id="3.20.20.150">
    <property type="entry name" value="Divalent-metal-dependent TIM barrel enzymes"/>
    <property type="match status" value="1"/>
</dbReference>
<dbReference type="GO" id="GO:0006355">
    <property type="term" value="P:regulation of DNA-templated transcription"/>
    <property type="evidence" value="ECO:0007669"/>
    <property type="project" value="TreeGrafter"/>
</dbReference>
<dbReference type="GO" id="GO:0005829">
    <property type="term" value="C:cytosol"/>
    <property type="evidence" value="ECO:0007669"/>
    <property type="project" value="TreeGrafter"/>
</dbReference>
<name>A0A0K0F5L2_STRVS</name>
<dbReference type="InterPro" id="IPR035075">
    <property type="entry name" value="PRMT5"/>
</dbReference>
<dbReference type="STRING" id="75913.A0A0K0F5L2"/>
<feature type="compositionally biased region" description="Basic and acidic residues" evidence="4">
    <location>
        <begin position="211"/>
        <end position="227"/>
    </location>
</feature>
<evidence type="ECO:0000256" key="2">
    <source>
        <dbReference type="ARBA" id="ARBA00022679"/>
    </source>
</evidence>
<organism evidence="8 9">
    <name type="scientific">Strongyloides venezuelensis</name>
    <name type="common">Threadworm</name>
    <dbReference type="NCBI Taxonomy" id="75913"/>
    <lineage>
        <taxon>Eukaryota</taxon>
        <taxon>Metazoa</taxon>
        <taxon>Ecdysozoa</taxon>
        <taxon>Nematoda</taxon>
        <taxon>Chromadorea</taxon>
        <taxon>Rhabditida</taxon>
        <taxon>Tylenchina</taxon>
        <taxon>Panagrolaimomorpha</taxon>
        <taxon>Strongyloidoidea</taxon>
        <taxon>Strongyloididae</taxon>
        <taxon>Strongyloides</taxon>
    </lineage>
</organism>
<dbReference type="AlphaFoldDB" id="A0A0K0F5L2"/>
<reference evidence="8" key="1">
    <citation type="submission" date="2014-07" db="EMBL/GenBank/DDBJ databases">
        <authorList>
            <person name="Martin A.A"/>
            <person name="De Silva N."/>
        </authorList>
    </citation>
    <scope>NUCLEOTIDE SEQUENCE</scope>
</reference>
<dbReference type="InterPro" id="IPR025799">
    <property type="entry name" value="Arg_MeTrfase"/>
</dbReference>
<feature type="region of interest" description="Disordered" evidence="4">
    <location>
        <begin position="172"/>
        <end position="227"/>
    </location>
</feature>
<keyword evidence="3" id="KW-0949">S-adenosyl-L-methionine</keyword>
<dbReference type="Pfam" id="PF05185">
    <property type="entry name" value="PRMT5"/>
    <property type="match status" value="1"/>
</dbReference>
<keyword evidence="2" id="KW-0808">Transferase</keyword>
<evidence type="ECO:0000259" key="7">
    <source>
        <dbReference type="Pfam" id="PF17286"/>
    </source>
</evidence>
<feature type="domain" description="PRMT5 oligomerisation" evidence="7">
    <location>
        <begin position="809"/>
        <end position="968"/>
    </location>
</feature>
<evidence type="ECO:0000256" key="4">
    <source>
        <dbReference type="SAM" id="MobiDB-lite"/>
    </source>
</evidence>
<dbReference type="InterPro" id="IPR035248">
    <property type="entry name" value="PRMT5_C"/>
</dbReference>
<keyword evidence="8" id="KW-1185">Reference proteome</keyword>
<dbReference type="Gene3D" id="2.70.160.11">
    <property type="entry name" value="Hnrnp arginine n-methyltransferase1"/>
    <property type="match status" value="1"/>
</dbReference>
<dbReference type="WBParaSite" id="SVE_0410400.1">
    <property type="protein sequence ID" value="SVE_0410400.1"/>
    <property type="gene ID" value="SVE_0410400"/>
</dbReference>
<dbReference type="Pfam" id="PF17286">
    <property type="entry name" value="PRMT5_C"/>
    <property type="match status" value="1"/>
</dbReference>
<dbReference type="InterPro" id="IPR035247">
    <property type="entry name" value="PRMT5_TIM"/>
</dbReference>
<feature type="compositionally biased region" description="Basic and acidic residues" evidence="4">
    <location>
        <begin position="172"/>
        <end position="181"/>
    </location>
</feature>
<dbReference type="GO" id="GO:0016274">
    <property type="term" value="F:protein-arginine N-methyltransferase activity"/>
    <property type="evidence" value="ECO:0007669"/>
    <property type="project" value="InterPro"/>
</dbReference>
<evidence type="ECO:0000256" key="1">
    <source>
        <dbReference type="ARBA" id="ARBA00022603"/>
    </source>
</evidence>
<protein>
    <submittedName>
        <fullName evidence="9">Protein arginine N-methyltransferase 5 (inferred by orthology to a human protein)</fullName>
    </submittedName>
</protein>
<evidence type="ECO:0000256" key="3">
    <source>
        <dbReference type="ARBA" id="ARBA00022691"/>
    </source>
</evidence>
<dbReference type="Pfam" id="PF17285">
    <property type="entry name" value="PRMT5_TIM"/>
    <property type="match status" value="1"/>
</dbReference>
<dbReference type="PANTHER" id="PTHR10738:SF0">
    <property type="entry name" value="PROTEIN ARGININE N-METHYLTRANSFERASE 5"/>
    <property type="match status" value="1"/>
</dbReference>
<keyword evidence="1" id="KW-0489">Methyltransferase</keyword>
<dbReference type="SUPFAM" id="SSF53335">
    <property type="entry name" value="S-adenosyl-L-methionine-dependent methyltransferases"/>
    <property type="match status" value="1"/>
</dbReference>
<evidence type="ECO:0000259" key="5">
    <source>
        <dbReference type="Pfam" id="PF05185"/>
    </source>
</evidence>
<evidence type="ECO:0000313" key="9">
    <source>
        <dbReference type="WBParaSite" id="SVE_0410400.1"/>
    </source>
</evidence>
<sequence length="977" mass="113171">MGRKTKSKNKALAAFKKEKALWKDAASMDAAQQALIQSENNIRMIVDIATTGFPPDDQIVLDYDDFPERLKILMTEIEGIIKEPHSDKSTPETSPIKTLKLFELLIKYQGSEEGWDSVTSEWLQKYANILLSQMKESDTSGRGSSIFDEESQKFMRAFSKYKENYLKEEMKGKSNVKEKNTKYKNAQNCENDKEKQCSSKKSSPSTTNTDNNEKNSCDDSSKKVSSKDGNFKDAWKYYDKLVEIKEKDSERNRIGLPKIKCNTMKCFWSVHAVVGVNEDVNFGSFVTENCSNNFSGLIYPVSGMVNYNKNYSTKEDITNPFNAYVPFSCELVRRLASKDMIMGRLLDSYLKDDVNESVNKSSLLNLKEELDFASYCEMKTLVIKLSNRMNANYGRYLADWLCRVDRNVQIFVELETDIDFYHDNSTKEKPINSVWEIWSYFRAQFNHAFFSNLHVILKFSSSDIPDEFLPGSHNLKRWKGEPLVGFTIDYDILDCHGKFEDAFFPDIIMRSLSTLWNPAYHFLIFSNDTFYLTRVVREKVIAKLKDSLMAIDYDDKYYESHFKYHGNFMLQNPLQPCADNLTSGIYHAFESDTVKYKKYALAIYYAIKKSITEQLLEHISNINQPKVLDVIGVDIAILGAGRGHLLTSILWAYKKIIAEAPEKNISIVIHVVEKNNLALLDCRKVYEYIEGFTIKPVNIEMREWAKQMHNSKNRLPDIVVSELLGSFGCNELAPDLLYEVESYIYHPKQIWIPKIVESYIQPITNIPALQFLFDEAIFHSDFDGGQGRNNSRRFYTFMDVFKKAKPISPYSDRLYIAQPSPVYKIDNPKYCFTFLHPQYDNLININPEDLSGHSTINFKARSTCDITGFQGYFVATLYEEEGRAVILSSCPHVNKLEAVKYNFECLSTSWFPAFFPLRGPIRLQEDEEFSFEIFRKTDKTGVWYEWRFIGQDNKLEDLQNENGEEYFIFKNTNLNIR</sequence>
<dbReference type="Proteomes" id="UP000035680">
    <property type="component" value="Unassembled WGS sequence"/>
</dbReference>
<dbReference type="Gene3D" id="3.40.50.150">
    <property type="entry name" value="Vaccinia Virus protein VP39"/>
    <property type="match status" value="1"/>
</dbReference>
<dbReference type="PANTHER" id="PTHR10738">
    <property type="entry name" value="PROTEIN ARGININE N-METHYLTRANSFERASE 5"/>
    <property type="match status" value="1"/>
</dbReference>
<proteinExistence type="predicted"/>